<dbReference type="Proteomes" id="UP000823388">
    <property type="component" value="Chromosome 2K"/>
</dbReference>
<keyword evidence="2" id="KW-1185">Reference proteome</keyword>
<name>A0A8T0WFC0_PANVG</name>
<accession>A0A8T0WFC0</accession>
<dbReference type="AlphaFoldDB" id="A0A8T0WFC0"/>
<organism evidence="1 2">
    <name type="scientific">Panicum virgatum</name>
    <name type="common">Blackwell switchgrass</name>
    <dbReference type="NCBI Taxonomy" id="38727"/>
    <lineage>
        <taxon>Eukaryota</taxon>
        <taxon>Viridiplantae</taxon>
        <taxon>Streptophyta</taxon>
        <taxon>Embryophyta</taxon>
        <taxon>Tracheophyta</taxon>
        <taxon>Spermatophyta</taxon>
        <taxon>Magnoliopsida</taxon>
        <taxon>Liliopsida</taxon>
        <taxon>Poales</taxon>
        <taxon>Poaceae</taxon>
        <taxon>PACMAD clade</taxon>
        <taxon>Panicoideae</taxon>
        <taxon>Panicodae</taxon>
        <taxon>Paniceae</taxon>
        <taxon>Panicinae</taxon>
        <taxon>Panicum</taxon>
        <taxon>Panicum sect. Hiantes</taxon>
    </lineage>
</organism>
<gene>
    <name evidence="1" type="ORF">PVAP13_2KG464605</name>
</gene>
<sequence>MKMGFCTAQKLIYLAINNKRGILALYGVELSRPEQKLKLIAECQAAAVVLMYACDRTAMLEWLSSFWLPERRRLQLKTPVIVVGVQTGPKGRAAGA</sequence>
<reference evidence="1" key="1">
    <citation type="submission" date="2020-05" db="EMBL/GenBank/DDBJ databases">
        <title>WGS assembly of Panicum virgatum.</title>
        <authorList>
            <person name="Lovell J.T."/>
            <person name="Jenkins J."/>
            <person name="Shu S."/>
            <person name="Juenger T.E."/>
            <person name="Schmutz J."/>
        </authorList>
    </citation>
    <scope>NUCLEOTIDE SEQUENCE</scope>
    <source>
        <strain evidence="1">AP13</strain>
    </source>
</reference>
<evidence type="ECO:0000313" key="1">
    <source>
        <dbReference type="EMBL" id="KAG2645898.1"/>
    </source>
</evidence>
<protein>
    <submittedName>
        <fullName evidence="1">Uncharacterized protein</fullName>
    </submittedName>
</protein>
<comment type="caution">
    <text evidence="1">The sequence shown here is derived from an EMBL/GenBank/DDBJ whole genome shotgun (WGS) entry which is preliminary data.</text>
</comment>
<proteinExistence type="predicted"/>
<evidence type="ECO:0000313" key="2">
    <source>
        <dbReference type="Proteomes" id="UP000823388"/>
    </source>
</evidence>
<dbReference type="EMBL" id="CM029039">
    <property type="protein sequence ID" value="KAG2645898.1"/>
    <property type="molecule type" value="Genomic_DNA"/>
</dbReference>